<accession>A0A844KV73</accession>
<evidence type="ECO:0000259" key="1">
    <source>
        <dbReference type="PROSITE" id="PS50943"/>
    </source>
</evidence>
<sequence>MKSIYDEDYIEIITRLRIIRTSKNITQLDLANKMGKTQSFVSKIESCERRLDVIEFLRWLDTLNISFSDVIPSKYTKGE</sequence>
<dbReference type="AlphaFoldDB" id="A0A844KV73"/>
<dbReference type="PROSITE" id="PS50943">
    <property type="entry name" value="HTH_CROC1"/>
    <property type="match status" value="1"/>
</dbReference>
<dbReference type="InterPro" id="IPR001387">
    <property type="entry name" value="Cro/C1-type_HTH"/>
</dbReference>
<dbReference type="EMBL" id="WNAL01000075">
    <property type="protein sequence ID" value="MTR83310.1"/>
    <property type="molecule type" value="Genomic_DNA"/>
</dbReference>
<reference evidence="2 3" key="1">
    <citation type="journal article" date="2019" name="Nat. Med.">
        <title>A library of human gut bacterial isolates paired with longitudinal multiomics data enables mechanistic microbiome research.</title>
        <authorList>
            <person name="Poyet M."/>
            <person name="Groussin M."/>
            <person name="Gibbons S.M."/>
            <person name="Avila-Pacheco J."/>
            <person name="Jiang X."/>
            <person name="Kearney S.M."/>
            <person name="Perrotta A.R."/>
            <person name="Berdy B."/>
            <person name="Zhao S."/>
            <person name="Lieberman T.D."/>
            <person name="Swanson P.K."/>
            <person name="Smith M."/>
            <person name="Roesemann S."/>
            <person name="Alexander J.E."/>
            <person name="Rich S.A."/>
            <person name="Livny J."/>
            <person name="Vlamakis H."/>
            <person name="Clish C."/>
            <person name="Bullock K."/>
            <person name="Deik A."/>
            <person name="Scott J."/>
            <person name="Pierce K.A."/>
            <person name="Xavier R.J."/>
            <person name="Alm E.J."/>
        </authorList>
    </citation>
    <scope>NUCLEOTIDE SEQUENCE [LARGE SCALE GENOMIC DNA]</scope>
    <source>
        <strain evidence="2 3">BIOML-A1</strain>
    </source>
</reference>
<evidence type="ECO:0000313" key="3">
    <source>
        <dbReference type="Proteomes" id="UP000446657"/>
    </source>
</evidence>
<proteinExistence type="predicted"/>
<dbReference type="GO" id="GO:0003677">
    <property type="term" value="F:DNA binding"/>
    <property type="evidence" value="ECO:0007669"/>
    <property type="project" value="InterPro"/>
</dbReference>
<dbReference type="Pfam" id="PF01381">
    <property type="entry name" value="HTH_3"/>
    <property type="match status" value="1"/>
</dbReference>
<organism evidence="2 3">
    <name type="scientific">Roseburia faecis</name>
    <dbReference type="NCBI Taxonomy" id="301302"/>
    <lineage>
        <taxon>Bacteria</taxon>
        <taxon>Bacillati</taxon>
        <taxon>Bacillota</taxon>
        <taxon>Clostridia</taxon>
        <taxon>Lachnospirales</taxon>
        <taxon>Lachnospiraceae</taxon>
        <taxon>Roseburia</taxon>
    </lineage>
</organism>
<protein>
    <submittedName>
        <fullName evidence="2">Helix-turn-helix domain-containing protein</fullName>
    </submittedName>
</protein>
<feature type="domain" description="HTH cro/C1-type" evidence="1">
    <location>
        <begin position="16"/>
        <end position="70"/>
    </location>
</feature>
<name>A0A844KV73_9FIRM</name>
<dbReference type="InterPro" id="IPR010982">
    <property type="entry name" value="Lambda_DNA-bd_dom_sf"/>
</dbReference>
<dbReference type="CDD" id="cd00093">
    <property type="entry name" value="HTH_XRE"/>
    <property type="match status" value="1"/>
</dbReference>
<comment type="caution">
    <text evidence="2">The sequence shown here is derived from an EMBL/GenBank/DDBJ whole genome shotgun (WGS) entry which is preliminary data.</text>
</comment>
<dbReference type="RefSeq" id="WP_155177775.1">
    <property type="nucleotide sequence ID" value="NZ_WNAK01000022.1"/>
</dbReference>
<dbReference type="Proteomes" id="UP000446657">
    <property type="component" value="Unassembled WGS sequence"/>
</dbReference>
<dbReference type="Gene3D" id="1.10.260.40">
    <property type="entry name" value="lambda repressor-like DNA-binding domains"/>
    <property type="match status" value="1"/>
</dbReference>
<gene>
    <name evidence="2" type="ORF">GMD30_16970</name>
</gene>
<evidence type="ECO:0000313" key="2">
    <source>
        <dbReference type="EMBL" id="MTR83310.1"/>
    </source>
</evidence>
<dbReference type="SUPFAM" id="SSF47413">
    <property type="entry name" value="lambda repressor-like DNA-binding domains"/>
    <property type="match status" value="1"/>
</dbReference>
<dbReference type="SMART" id="SM00530">
    <property type="entry name" value="HTH_XRE"/>
    <property type="match status" value="1"/>
</dbReference>